<dbReference type="InterPro" id="IPR036900">
    <property type="entry name" value="A-D-PHexomutase_C_sf"/>
</dbReference>
<dbReference type="InterPro" id="IPR016055">
    <property type="entry name" value="A-D-PHexomutase_a/b/a-I/II/III"/>
</dbReference>
<sequence length="566" mass="63182">MDWQEHWKRWDEEKDLDEDLRSQLAVLDEAELEDAFYKELEFGTGGMRGKLGPGTNRMNVYTVRKAAQGLAAYVKNQKAENGSIVIAYDSRYLSKTFAEETARVAGANGVKAYVFSSLRPTPELSFAVRHLKATAGVVITASHNPPEYNGFKAYNEDGGQLPLAQAEEMITLVKEVENELYVHTEEVSALEEKGLFEWIDEEVDRAYMEAVQGIRLSDDIDKGMSIIFTPLHGTAHPLVTDSLTRAGFSNVRIVEEQAQPDPEFSTVASPNPEEPQAFTLAIEEGKKTGAELLIATDPDADRVGLAVPDKSGEYQVLTGNQTGALMLDYILANDSTLPENKTLIKTIVTSEMGRAVASKYGAKTLDTLTGFKFIGEKIREFERSGEGTFAFGYEESYGYLVQSFVRDKDAVQASLLAAELAAHWKKKGYTLLEALEELYKEHGYYMEGMDSLKLEGRAGTEKIGRMVDRFRNMSPETFGGVSVRAVEDYQSSIRRYMDGQEEAIELPQSNVVKFLLSEDSWFCLRPSGTEPKLKCYYGVKSSSREESRKLLETLSEEVMNELNLVK</sequence>
<comment type="pathway">
    <text evidence="4">Lipid metabolism.</text>
</comment>
<evidence type="ECO:0000256" key="11">
    <source>
        <dbReference type="ARBA" id="ARBA00023235"/>
    </source>
</evidence>
<dbReference type="Gene3D" id="3.30.310.50">
    <property type="entry name" value="Alpha-D-phosphohexomutase, C-terminal domain"/>
    <property type="match status" value="1"/>
</dbReference>
<evidence type="ECO:0000256" key="12">
    <source>
        <dbReference type="ARBA" id="ARBA00039995"/>
    </source>
</evidence>
<dbReference type="GO" id="GO:0000287">
    <property type="term" value="F:magnesium ion binding"/>
    <property type="evidence" value="ECO:0007669"/>
    <property type="project" value="InterPro"/>
</dbReference>
<evidence type="ECO:0000256" key="5">
    <source>
        <dbReference type="ARBA" id="ARBA00010231"/>
    </source>
</evidence>
<dbReference type="Gene3D" id="3.40.120.10">
    <property type="entry name" value="Alpha-D-Glucose-1,6-Bisphosphate, subunit A, domain 3"/>
    <property type="match status" value="3"/>
</dbReference>
<protein>
    <recommendedName>
        <fullName evidence="12">Phosphoglucomutase</fullName>
        <ecNumber evidence="6">5.4.2.2</ecNumber>
    </recommendedName>
    <alternativeName>
        <fullName evidence="14">Alpha-phosphoglucomutase</fullName>
    </alternativeName>
    <alternativeName>
        <fullName evidence="13">Glucose phosphomutase</fullName>
    </alternativeName>
</protein>
<dbReference type="Pfam" id="PF02878">
    <property type="entry name" value="PGM_PMM_I"/>
    <property type="match status" value="1"/>
</dbReference>
<evidence type="ECO:0000256" key="4">
    <source>
        <dbReference type="ARBA" id="ARBA00005189"/>
    </source>
</evidence>
<keyword evidence="8" id="KW-0597">Phosphoprotein</keyword>
<dbReference type="PANTHER" id="PTHR45745">
    <property type="entry name" value="PHOSPHOMANNOMUTASE 45A"/>
    <property type="match status" value="1"/>
</dbReference>
<dbReference type="GO" id="GO:0008973">
    <property type="term" value="F:phosphopentomutase activity"/>
    <property type="evidence" value="ECO:0007669"/>
    <property type="project" value="TreeGrafter"/>
</dbReference>
<name>A0A1G8S327_9BACI</name>
<dbReference type="Pfam" id="PF02879">
    <property type="entry name" value="PGM_PMM_II"/>
    <property type="match status" value="1"/>
</dbReference>
<dbReference type="PROSITE" id="PS00710">
    <property type="entry name" value="PGM_PMM"/>
    <property type="match status" value="1"/>
</dbReference>
<evidence type="ECO:0000256" key="15">
    <source>
        <dbReference type="RuleBase" id="RU004326"/>
    </source>
</evidence>
<proteinExistence type="inferred from homology"/>
<gene>
    <name evidence="20" type="ORF">SAMN04490247_1208</name>
</gene>
<evidence type="ECO:0000256" key="2">
    <source>
        <dbReference type="ARBA" id="ARBA00001946"/>
    </source>
</evidence>
<dbReference type="InterPro" id="IPR005844">
    <property type="entry name" value="A-D-PHexomutase_a/b/a-I"/>
</dbReference>
<dbReference type="EMBL" id="FNEV01000003">
    <property type="protein sequence ID" value="SDJ23175.1"/>
    <property type="molecule type" value="Genomic_DNA"/>
</dbReference>
<keyword evidence="9 15" id="KW-0479">Metal-binding</keyword>
<keyword evidence="11" id="KW-0413">Isomerase</keyword>
<keyword evidence="10 15" id="KW-0460">Magnesium</keyword>
<evidence type="ECO:0000256" key="6">
    <source>
        <dbReference type="ARBA" id="ARBA00012728"/>
    </source>
</evidence>
<dbReference type="GO" id="GO:0006166">
    <property type="term" value="P:purine ribonucleoside salvage"/>
    <property type="evidence" value="ECO:0007669"/>
    <property type="project" value="TreeGrafter"/>
</dbReference>
<dbReference type="RefSeq" id="WP_093192971.1">
    <property type="nucleotide sequence ID" value="NZ_FNEV01000003.1"/>
</dbReference>
<dbReference type="SUPFAM" id="SSF55957">
    <property type="entry name" value="Phosphoglucomutase, C-terminal domain"/>
    <property type="match status" value="1"/>
</dbReference>
<dbReference type="GO" id="GO:0004614">
    <property type="term" value="F:phosphoglucomutase activity"/>
    <property type="evidence" value="ECO:0007669"/>
    <property type="project" value="UniProtKB-EC"/>
</dbReference>
<evidence type="ECO:0000256" key="1">
    <source>
        <dbReference type="ARBA" id="ARBA00000443"/>
    </source>
</evidence>
<dbReference type="InterPro" id="IPR005841">
    <property type="entry name" value="Alpha-D-phosphohexomutase_SF"/>
</dbReference>
<keyword evidence="21" id="KW-1185">Reference proteome</keyword>
<organism evidence="20 21">
    <name type="scientific">Salimicrobium halophilum</name>
    <dbReference type="NCBI Taxonomy" id="86666"/>
    <lineage>
        <taxon>Bacteria</taxon>
        <taxon>Bacillati</taxon>
        <taxon>Bacillota</taxon>
        <taxon>Bacilli</taxon>
        <taxon>Bacillales</taxon>
        <taxon>Bacillaceae</taxon>
        <taxon>Salimicrobium</taxon>
    </lineage>
</organism>
<evidence type="ECO:0000313" key="20">
    <source>
        <dbReference type="EMBL" id="SDJ23175.1"/>
    </source>
</evidence>
<evidence type="ECO:0000256" key="13">
    <source>
        <dbReference type="ARBA" id="ARBA00041398"/>
    </source>
</evidence>
<feature type="domain" description="Alpha-D-phosphohexomutase C-terminal" evidence="16">
    <location>
        <begin position="502"/>
        <end position="546"/>
    </location>
</feature>
<evidence type="ECO:0000313" key="21">
    <source>
        <dbReference type="Proteomes" id="UP000199225"/>
    </source>
</evidence>
<dbReference type="Pfam" id="PF00408">
    <property type="entry name" value="PGM_PMM_IV"/>
    <property type="match status" value="1"/>
</dbReference>
<evidence type="ECO:0000259" key="19">
    <source>
        <dbReference type="Pfam" id="PF02880"/>
    </source>
</evidence>
<dbReference type="InterPro" id="IPR016066">
    <property type="entry name" value="A-D-PHexomutase_CS"/>
</dbReference>
<evidence type="ECO:0000256" key="14">
    <source>
        <dbReference type="ARBA" id="ARBA00041467"/>
    </source>
</evidence>
<feature type="domain" description="Alpha-D-phosphohexomutase alpha/beta/alpha" evidence="17">
    <location>
        <begin position="41"/>
        <end position="177"/>
    </location>
</feature>
<comment type="catalytic activity">
    <reaction evidence="1">
        <text>alpha-D-glucose 1-phosphate = alpha-D-glucose 6-phosphate</text>
        <dbReference type="Rhea" id="RHEA:23536"/>
        <dbReference type="ChEBI" id="CHEBI:58225"/>
        <dbReference type="ChEBI" id="CHEBI:58601"/>
        <dbReference type="EC" id="5.4.2.2"/>
    </reaction>
</comment>
<evidence type="ECO:0000259" key="16">
    <source>
        <dbReference type="Pfam" id="PF00408"/>
    </source>
</evidence>
<evidence type="ECO:0000256" key="3">
    <source>
        <dbReference type="ARBA" id="ARBA00005164"/>
    </source>
</evidence>
<dbReference type="Pfam" id="PF02880">
    <property type="entry name" value="PGM_PMM_III"/>
    <property type="match status" value="1"/>
</dbReference>
<comment type="pathway">
    <text evidence="3">Glycolipid metabolism; diglucosyl-diacylglycerol biosynthesis.</text>
</comment>
<keyword evidence="7" id="KW-0119">Carbohydrate metabolism</keyword>
<evidence type="ECO:0000256" key="10">
    <source>
        <dbReference type="ARBA" id="ARBA00022842"/>
    </source>
</evidence>
<dbReference type="InterPro" id="IPR005843">
    <property type="entry name" value="A-D-PHexomutase_C"/>
</dbReference>
<dbReference type="GO" id="GO:0006006">
    <property type="term" value="P:glucose metabolic process"/>
    <property type="evidence" value="ECO:0007669"/>
    <property type="project" value="UniProtKB-KW"/>
</dbReference>
<dbReference type="CDD" id="cd05799">
    <property type="entry name" value="PGM2"/>
    <property type="match status" value="1"/>
</dbReference>
<dbReference type="OrthoDB" id="9806956at2"/>
<accession>A0A1G8S327</accession>
<dbReference type="Proteomes" id="UP000199225">
    <property type="component" value="Unassembled WGS sequence"/>
</dbReference>
<comment type="similarity">
    <text evidence="5 15">Belongs to the phosphohexose mutase family.</text>
</comment>
<dbReference type="PANTHER" id="PTHR45745:SF1">
    <property type="entry name" value="PHOSPHOGLUCOMUTASE 2B-RELATED"/>
    <property type="match status" value="1"/>
</dbReference>
<dbReference type="InterPro" id="IPR005845">
    <property type="entry name" value="A-D-PHexomutase_a/b/a-II"/>
</dbReference>
<evidence type="ECO:0000259" key="17">
    <source>
        <dbReference type="Pfam" id="PF02878"/>
    </source>
</evidence>
<evidence type="ECO:0000259" key="18">
    <source>
        <dbReference type="Pfam" id="PF02879"/>
    </source>
</evidence>
<feature type="domain" description="Alpha-D-phosphohexomutase alpha/beta/alpha" evidence="19">
    <location>
        <begin position="319"/>
        <end position="436"/>
    </location>
</feature>
<feature type="domain" description="Alpha-D-phosphohexomutase alpha/beta/alpha" evidence="18">
    <location>
        <begin position="207"/>
        <end position="311"/>
    </location>
</feature>
<dbReference type="STRING" id="86666.SAMN04490247_1208"/>
<evidence type="ECO:0000256" key="7">
    <source>
        <dbReference type="ARBA" id="ARBA00022526"/>
    </source>
</evidence>
<reference evidence="21" key="1">
    <citation type="submission" date="2016-10" db="EMBL/GenBank/DDBJ databases">
        <authorList>
            <person name="Varghese N."/>
            <person name="Submissions S."/>
        </authorList>
    </citation>
    <scope>NUCLEOTIDE SEQUENCE [LARGE SCALE GENOMIC DNA]</scope>
    <source>
        <strain evidence="21">DSM 4771</strain>
    </source>
</reference>
<dbReference type="SUPFAM" id="SSF53738">
    <property type="entry name" value="Phosphoglucomutase, first 3 domains"/>
    <property type="match status" value="3"/>
</dbReference>
<dbReference type="InterPro" id="IPR005846">
    <property type="entry name" value="A-D-PHexomutase_a/b/a-III"/>
</dbReference>
<comment type="cofactor">
    <cofactor evidence="2">
        <name>Mg(2+)</name>
        <dbReference type="ChEBI" id="CHEBI:18420"/>
    </cofactor>
</comment>
<dbReference type="PRINTS" id="PR00509">
    <property type="entry name" value="PGMPMM"/>
</dbReference>
<keyword evidence="7" id="KW-0313">Glucose metabolism</keyword>
<dbReference type="AlphaFoldDB" id="A0A1G8S327"/>
<evidence type="ECO:0000256" key="9">
    <source>
        <dbReference type="ARBA" id="ARBA00022723"/>
    </source>
</evidence>
<evidence type="ECO:0000256" key="8">
    <source>
        <dbReference type="ARBA" id="ARBA00022553"/>
    </source>
</evidence>
<dbReference type="EC" id="5.4.2.2" evidence="6"/>